<feature type="transmembrane region" description="Helical" evidence="1">
    <location>
        <begin position="76"/>
        <end position="94"/>
    </location>
</feature>
<feature type="transmembrane region" description="Helical" evidence="1">
    <location>
        <begin position="52"/>
        <end position="69"/>
    </location>
</feature>
<sequence>MKQSIYSKILLFFAGIIGIAVGIGQLIFPVAFEASTGIDIAGNSSLLSEIRGSGGTLLIAGVVMVLGAFKPSLSAYALFIASLFYLCYGLSRIYGMLVDGLPHQGLVVVTICEIVIGIAVLAAYRRLQRQ</sequence>
<keyword evidence="1" id="KW-1133">Transmembrane helix</keyword>
<feature type="transmembrane region" description="Helical" evidence="1">
    <location>
        <begin position="106"/>
        <end position="124"/>
    </location>
</feature>
<keyword evidence="3" id="KW-1185">Reference proteome</keyword>
<feature type="transmembrane region" description="Helical" evidence="1">
    <location>
        <begin position="9"/>
        <end position="32"/>
    </location>
</feature>
<protein>
    <submittedName>
        <fullName evidence="2">DUF4345 domain-containing protein</fullName>
    </submittedName>
</protein>
<evidence type="ECO:0000313" key="3">
    <source>
        <dbReference type="Proteomes" id="UP001228581"/>
    </source>
</evidence>
<accession>A0ABT7CWK9</accession>
<evidence type="ECO:0000313" key="2">
    <source>
        <dbReference type="EMBL" id="MDJ1498100.1"/>
    </source>
</evidence>
<evidence type="ECO:0000256" key="1">
    <source>
        <dbReference type="SAM" id="Phobius"/>
    </source>
</evidence>
<dbReference type="EMBL" id="JASJOT010000040">
    <property type="protein sequence ID" value="MDJ1498100.1"/>
    <property type="molecule type" value="Genomic_DNA"/>
</dbReference>
<dbReference type="InterPro" id="IPR025597">
    <property type="entry name" value="DUF4345"/>
</dbReference>
<name>A0ABT7CWK9_9BACT</name>
<gene>
    <name evidence="2" type="ORF">QNI19_34475</name>
</gene>
<comment type="caution">
    <text evidence="2">The sequence shown here is derived from an EMBL/GenBank/DDBJ whole genome shotgun (WGS) entry which is preliminary data.</text>
</comment>
<reference evidence="2 3" key="1">
    <citation type="submission" date="2023-05" db="EMBL/GenBank/DDBJ databases">
        <authorList>
            <person name="Zhang X."/>
        </authorList>
    </citation>
    <scope>NUCLEOTIDE SEQUENCE [LARGE SCALE GENOMIC DNA]</scope>
    <source>
        <strain evidence="2 3">DM2B3-1</strain>
    </source>
</reference>
<dbReference type="RefSeq" id="WP_314004283.1">
    <property type="nucleotide sequence ID" value="NZ_JASJOT010000040.1"/>
</dbReference>
<dbReference type="Proteomes" id="UP001228581">
    <property type="component" value="Unassembled WGS sequence"/>
</dbReference>
<keyword evidence="1" id="KW-0812">Transmembrane</keyword>
<dbReference type="Pfam" id="PF14248">
    <property type="entry name" value="DUF4345"/>
    <property type="match status" value="1"/>
</dbReference>
<proteinExistence type="predicted"/>
<organism evidence="2 3">
    <name type="scientific">Xanthocytophaga flava</name>
    <dbReference type="NCBI Taxonomy" id="3048013"/>
    <lineage>
        <taxon>Bacteria</taxon>
        <taxon>Pseudomonadati</taxon>
        <taxon>Bacteroidota</taxon>
        <taxon>Cytophagia</taxon>
        <taxon>Cytophagales</taxon>
        <taxon>Rhodocytophagaceae</taxon>
        <taxon>Xanthocytophaga</taxon>
    </lineage>
</organism>
<keyword evidence="1" id="KW-0472">Membrane</keyword>